<keyword evidence="3" id="KW-1185">Reference proteome</keyword>
<evidence type="ECO:0000313" key="3">
    <source>
        <dbReference type="Proteomes" id="UP000028349"/>
    </source>
</evidence>
<dbReference type="AlphaFoldDB" id="A0A3S4UT25"/>
<evidence type="ECO:0008006" key="5">
    <source>
        <dbReference type="Google" id="ProtNLM"/>
    </source>
</evidence>
<sequence>MKYPIFLSVLVFSCSKTAPFIGAVIVFSWSHVAFIVGENIDKSKYVYIGGNQTGWEGKTAGTQVISISSISKKSSDIFAIMKPKDYLIDDEEKKLPTYNVESENDFNSTR</sequence>
<evidence type="ECO:0000313" key="4">
    <source>
        <dbReference type="Proteomes" id="UP000270036"/>
    </source>
</evidence>
<evidence type="ECO:0000313" key="2">
    <source>
        <dbReference type="EMBL" id="VEH99160.1"/>
    </source>
</evidence>
<evidence type="ECO:0000313" key="1">
    <source>
        <dbReference type="EMBL" id="KEY18973.1"/>
    </source>
</evidence>
<proteinExistence type="predicted"/>
<dbReference type="RefSeq" id="WP_034719686.1">
    <property type="nucleotide sequence ID" value="NZ_FOIX01000004.1"/>
</dbReference>
<dbReference type="Proteomes" id="UP000270036">
    <property type="component" value="Chromosome"/>
</dbReference>
<accession>A0A3S4UT25</accession>
<gene>
    <name evidence="1" type="ORF">HY04_11015</name>
    <name evidence="2" type="ORF">NCTC13489_01361</name>
</gene>
<protein>
    <recommendedName>
        <fullName evidence="5">Peptidase C51 domain-containing protein</fullName>
    </recommendedName>
</protein>
<reference evidence="2 4" key="2">
    <citation type="submission" date="2018-12" db="EMBL/GenBank/DDBJ databases">
        <authorList>
            <consortium name="Pathogen Informatics"/>
        </authorList>
    </citation>
    <scope>NUCLEOTIDE SEQUENCE [LARGE SCALE GENOMIC DNA]</scope>
    <source>
        <strain evidence="2 4">NCTC13489</strain>
    </source>
</reference>
<dbReference type="OrthoDB" id="1205067at2"/>
<dbReference type="KEGG" id="cant:NCTC13489_01361"/>
<organism evidence="2 4">
    <name type="scientific">Kaistella antarctica</name>
    <dbReference type="NCBI Taxonomy" id="266748"/>
    <lineage>
        <taxon>Bacteria</taxon>
        <taxon>Pseudomonadati</taxon>
        <taxon>Bacteroidota</taxon>
        <taxon>Flavobacteriia</taxon>
        <taxon>Flavobacteriales</taxon>
        <taxon>Weeksellaceae</taxon>
        <taxon>Chryseobacterium group</taxon>
        <taxon>Kaistella</taxon>
    </lineage>
</organism>
<dbReference type="EMBL" id="JPEP01000002">
    <property type="protein sequence ID" value="KEY18973.1"/>
    <property type="molecule type" value="Genomic_DNA"/>
</dbReference>
<dbReference type="Proteomes" id="UP000028349">
    <property type="component" value="Unassembled WGS sequence"/>
</dbReference>
<reference evidence="1 3" key="1">
    <citation type="submission" date="2014-07" db="EMBL/GenBank/DDBJ databases">
        <authorList>
            <person name="Pisani N.G."/>
            <person name="Newman J.D."/>
        </authorList>
    </citation>
    <scope>NUCLEOTIDE SEQUENCE [LARGE SCALE GENOMIC DNA]</scope>
    <source>
        <strain evidence="1 3">LMG 24720</strain>
    </source>
</reference>
<dbReference type="EMBL" id="LR134441">
    <property type="protein sequence ID" value="VEH99160.1"/>
    <property type="molecule type" value="Genomic_DNA"/>
</dbReference>
<name>A0A3S4UT25_9FLAO</name>